<proteinExistence type="predicted"/>
<sequence length="101" mass="11355">MWYEERIVAMEEYFCETNEDAVPKGIKQFKLNSAQDQETIRKPAQEHAASQTNYPGPVEIANKMRQNSTPGNPVGRKAAEIIYRQLCLLSRSFAPPVQAAG</sequence>
<dbReference type="EMBL" id="JAZHXI010000012">
    <property type="protein sequence ID" value="KAL2065879.1"/>
    <property type="molecule type" value="Genomic_DNA"/>
</dbReference>
<dbReference type="Proteomes" id="UP001595075">
    <property type="component" value="Unassembled WGS sequence"/>
</dbReference>
<feature type="non-terminal residue" evidence="1">
    <location>
        <position position="101"/>
    </location>
</feature>
<keyword evidence="2" id="KW-1185">Reference proteome</keyword>
<name>A0ABR4C7L3_9HELO</name>
<evidence type="ECO:0000313" key="2">
    <source>
        <dbReference type="Proteomes" id="UP001595075"/>
    </source>
</evidence>
<evidence type="ECO:0000313" key="1">
    <source>
        <dbReference type="EMBL" id="KAL2065879.1"/>
    </source>
</evidence>
<protein>
    <submittedName>
        <fullName evidence="1">Uncharacterized protein</fullName>
    </submittedName>
</protein>
<comment type="caution">
    <text evidence="1">The sequence shown here is derived from an EMBL/GenBank/DDBJ whole genome shotgun (WGS) entry which is preliminary data.</text>
</comment>
<reference evidence="1 2" key="1">
    <citation type="journal article" date="2024" name="Commun. Biol.">
        <title>Comparative genomic analysis of thermophilic fungi reveals convergent evolutionary adaptations and gene losses.</title>
        <authorList>
            <person name="Steindorff A.S."/>
            <person name="Aguilar-Pontes M.V."/>
            <person name="Robinson A.J."/>
            <person name="Andreopoulos B."/>
            <person name="LaButti K."/>
            <person name="Kuo A."/>
            <person name="Mondo S."/>
            <person name="Riley R."/>
            <person name="Otillar R."/>
            <person name="Haridas S."/>
            <person name="Lipzen A."/>
            <person name="Grimwood J."/>
            <person name="Schmutz J."/>
            <person name="Clum A."/>
            <person name="Reid I.D."/>
            <person name="Moisan M.C."/>
            <person name="Butler G."/>
            <person name="Nguyen T.T.M."/>
            <person name="Dewar K."/>
            <person name="Conant G."/>
            <person name="Drula E."/>
            <person name="Henrissat B."/>
            <person name="Hansel C."/>
            <person name="Singer S."/>
            <person name="Hutchinson M.I."/>
            <person name="de Vries R.P."/>
            <person name="Natvig D.O."/>
            <person name="Powell A.J."/>
            <person name="Tsang A."/>
            <person name="Grigoriev I.V."/>
        </authorList>
    </citation>
    <scope>NUCLEOTIDE SEQUENCE [LARGE SCALE GENOMIC DNA]</scope>
    <source>
        <strain evidence="1 2">CBS 494.80</strain>
    </source>
</reference>
<organism evidence="1 2">
    <name type="scientific">Oculimacula yallundae</name>
    <dbReference type="NCBI Taxonomy" id="86028"/>
    <lineage>
        <taxon>Eukaryota</taxon>
        <taxon>Fungi</taxon>
        <taxon>Dikarya</taxon>
        <taxon>Ascomycota</taxon>
        <taxon>Pezizomycotina</taxon>
        <taxon>Leotiomycetes</taxon>
        <taxon>Helotiales</taxon>
        <taxon>Ploettnerulaceae</taxon>
        <taxon>Oculimacula</taxon>
    </lineage>
</organism>
<gene>
    <name evidence="1" type="ORF">VTL71DRAFT_3549</name>
</gene>
<accession>A0ABR4C7L3</accession>